<feature type="domain" description="Exonuclease" evidence="1">
    <location>
        <begin position="9"/>
        <end position="66"/>
    </location>
</feature>
<dbReference type="Pfam" id="PF00929">
    <property type="entry name" value="RNase_T"/>
    <property type="match status" value="1"/>
</dbReference>
<evidence type="ECO:0000259" key="1">
    <source>
        <dbReference type="Pfam" id="PF00929"/>
    </source>
</evidence>
<keyword evidence="2" id="KW-0540">Nuclease</keyword>
<dbReference type="InterPro" id="IPR013520">
    <property type="entry name" value="Ribonucl_H"/>
</dbReference>
<keyword evidence="3" id="KW-1185">Reference proteome</keyword>
<accession>A0ABV7P480</accession>
<proteinExistence type="predicted"/>
<sequence length="80" mass="8497">MTALRGFAVVDTETTGILPGFHHRVAEIAVIHVNLAGEITDEWATLVNPDRDLGPQAIHGIRAAEVHGEEISAAPPLGPR</sequence>
<name>A0ABV7P480_9PSEU</name>
<protein>
    <submittedName>
        <fullName evidence="2">Exonuclease domain-containing protein</fullName>
    </submittedName>
</protein>
<dbReference type="GO" id="GO:0004527">
    <property type="term" value="F:exonuclease activity"/>
    <property type="evidence" value="ECO:0007669"/>
    <property type="project" value="UniProtKB-KW"/>
</dbReference>
<dbReference type="EMBL" id="JBHRWK010000056">
    <property type="protein sequence ID" value="MFC3453818.1"/>
    <property type="molecule type" value="Genomic_DNA"/>
</dbReference>
<evidence type="ECO:0000313" key="3">
    <source>
        <dbReference type="Proteomes" id="UP001595645"/>
    </source>
</evidence>
<dbReference type="Proteomes" id="UP001595645">
    <property type="component" value="Unassembled WGS sequence"/>
</dbReference>
<dbReference type="RefSeq" id="WP_378242777.1">
    <property type="nucleotide sequence ID" value="NZ_JBHRWK010000056.1"/>
</dbReference>
<keyword evidence="2" id="KW-0378">Hydrolase</keyword>
<gene>
    <name evidence="2" type="ORF">ACFOSH_30655</name>
</gene>
<evidence type="ECO:0000313" key="2">
    <source>
        <dbReference type="EMBL" id="MFC3453818.1"/>
    </source>
</evidence>
<reference evidence="3" key="1">
    <citation type="journal article" date="2019" name="Int. J. Syst. Evol. Microbiol.">
        <title>The Global Catalogue of Microorganisms (GCM) 10K type strain sequencing project: providing services to taxonomists for standard genome sequencing and annotation.</title>
        <authorList>
            <consortium name="The Broad Institute Genomics Platform"/>
            <consortium name="The Broad Institute Genome Sequencing Center for Infectious Disease"/>
            <person name="Wu L."/>
            <person name="Ma J."/>
        </authorList>
    </citation>
    <scope>NUCLEOTIDE SEQUENCE [LARGE SCALE GENOMIC DNA]</scope>
    <source>
        <strain evidence="3">CGMCC 4.7676</strain>
    </source>
</reference>
<organism evidence="2 3">
    <name type="scientific">Amycolatopsis speibonae</name>
    <dbReference type="NCBI Taxonomy" id="1450224"/>
    <lineage>
        <taxon>Bacteria</taxon>
        <taxon>Bacillati</taxon>
        <taxon>Actinomycetota</taxon>
        <taxon>Actinomycetes</taxon>
        <taxon>Pseudonocardiales</taxon>
        <taxon>Pseudonocardiaceae</taxon>
        <taxon>Amycolatopsis</taxon>
    </lineage>
</organism>
<dbReference type="SUPFAM" id="SSF53098">
    <property type="entry name" value="Ribonuclease H-like"/>
    <property type="match status" value="1"/>
</dbReference>
<dbReference type="InterPro" id="IPR036397">
    <property type="entry name" value="RNaseH_sf"/>
</dbReference>
<keyword evidence="2" id="KW-0269">Exonuclease</keyword>
<comment type="caution">
    <text evidence="2">The sequence shown here is derived from an EMBL/GenBank/DDBJ whole genome shotgun (WGS) entry which is preliminary data.</text>
</comment>
<dbReference type="Gene3D" id="3.30.420.10">
    <property type="entry name" value="Ribonuclease H-like superfamily/Ribonuclease H"/>
    <property type="match status" value="1"/>
</dbReference>
<dbReference type="InterPro" id="IPR012337">
    <property type="entry name" value="RNaseH-like_sf"/>
</dbReference>